<dbReference type="InterPro" id="IPR036396">
    <property type="entry name" value="Cyt_P450_sf"/>
</dbReference>
<keyword evidence="4 5" id="KW-0408">Iron</keyword>
<evidence type="ECO:0000313" key="6">
    <source>
        <dbReference type="EMBL" id="EGZ13946.1"/>
    </source>
</evidence>
<dbReference type="SMR" id="G4ZRF4"/>
<dbReference type="RefSeq" id="XP_009531375.1">
    <property type="nucleotide sequence ID" value="XM_009533080.1"/>
</dbReference>
<dbReference type="OMA" id="FHQLARH"/>
<dbReference type="GeneID" id="20659247"/>
<organism evidence="6 7">
    <name type="scientific">Phytophthora sojae (strain P6497)</name>
    <name type="common">Soybean stem and root rot agent</name>
    <name type="synonym">Phytophthora megasperma f. sp. glycines</name>
    <dbReference type="NCBI Taxonomy" id="1094619"/>
    <lineage>
        <taxon>Eukaryota</taxon>
        <taxon>Sar</taxon>
        <taxon>Stramenopiles</taxon>
        <taxon>Oomycota</taxon>
        <taxon>Peronosporomycetes</taxon>
        <taxon>Peronosporales</taxon>
        <taxon>Peronosporaceae</taxon>
        <taxon>Phytophthora</taxon>
    </lineage>
</organism>
<comment type="cofactor">
    <cofactor evidence="5">
        <name>heme</name>
        <dbReference type="ChEBI" id="CHEBI:30413"/>
    </cofactor>
</comment>
<dbReference type="AlphaFoldDB" id="G4ZRF4"/>
<protein>
    <recommendedName>
        <fullName evidence="8">Cytochrome P450</fullName>
    </recommendedName>
</protein>
<accession>G4ZRF4</accession>
<dbReference type="GO" id="GO:0016705">
    <property type="term" value="F:oxidoreductase activity, acting on paired donors, with incorporation or reduction of molecular oxygen"/>
    <property type="evidence" value="ECO:0007669"/>
    <property type="project" value="InterPro"/>
</dbReference>
<evidence type="ECO:0000256" key="1">
    <source>
        <dbReference type="ARBA" id="ARBA00010617"/>
    </source>
</evidence>
<dbReference type="InParanoid" id="G4ZRF4"/>
<gene>
    <name evidence="6" type="ORF">PHYSODRAFT_511510</name>
</gene>
<keyword evidence="3" id="KW-0560">Oxidoreductase</keyword>
<dbReference type="GO" id="GO:0020037">
    <property type="term" value="F:heme binding"/>
    <property type="evidence" value="ECO:0007669"/>
    <property type="project" value="InterPro"/>
</dbReference>
<feature type="binding site" description="axial binding residue" evidence="5">
    <location>
        <position position="493"/>
    </location>
    <ligand>
        <name>heme</name>
        <dbReference type="ChEBI" id="CHEBI:30413"/>
    </ligand>
    <ligandPart>
        <name>Fe</name>
        <dbReference type="ChEBI" id="CHEBI:18248"/>
    </ligandPart>
</feature>
<name>G4ZRF4_PHYSP</name>
<dbReference type="Proteomes" id="UP000002640">
    <property type="component" value="Unassembled WGS sequence"/>
</dbReference>
<dbReference type="GO" id="GO:0005506">
    <property type="term" value="F:iron ion binding"/>
    <property type="evidence" value="ECO:0007669"/>
    <property type="project" value="InterPro"/>
</dbReference>
<dbReference type="InterPro" id="IPR002401">
    <property type="entry name" value="Cyt_P450_E_grp-I"/>
</dbReference>
<evidence type="ECO:0000256" key="2">
    <source>
        <dbReference type="ARBA" id="ARBA00022723"/>
    </source>
</evidence>
<comment type="similarity">
    <text evidence="1">Belongs to the cytochrome P450 family.</text>
</comment>
<evidence type="ECO:0000313" key="7">
    <source>
        <dbReference type="Proteomes" id="UP000002640"/>
    </source>
</evidence>
<dbReference type="EMBL" id="JH159156">
    <property type="protein sequence ID" value="EGZ13946.1"/>
    <property type="molecule type" value="Genomic_DNA"/>
</dbReference>
<sequence>MQLPPLPLSPWSSLEPPAASAVAKILLTAAVASLLAKIGTMFHRKVRIARGLEPLSGSPGVWLLGNMPAFIKNHNRIYEFLEDLLKQYGGRMKMPWHLFFDGAIYITDPKDVQHILSTNFNNYVKPQGFLDAFQEAFDNSLFILNHNAEAPDGGAGWRLQRKVTLKVFTTANFRIYTEKIFARHAEETMVNAQAEAVKVRDSQSSNESFCCDMQAVSARYTFNSIFDVAFGLPLSEIEGADEFAEQINFVNEHCAQRLFVKQYYKMLSWVMPSERELRRCTRGIRAVADNILLRRLKEPGEKISARSDLLSLFIRKARELAAEGTKEQGADAAALLGPNTLRSIILTFVFGGRDTIAECITYSFYAIAKHPQVQQRIVEELESIKTSGGLKVTAFTFDEVNSMKYLDAVVYEALRLYPAVPYNVKSAVKDDYLPDGTFVPAGVDVVYCPWYMGRNSALWGDNPLEFRPERWLEMSKRPSAYEFPVFQAGPRICPGMNMAILETKFFLATTLSRFHVAIAPGEKQERGYVLKMALFMDGGLPLQMTPRAQFTS</sequence>
<dbReference type="Pfam" id="PF00067">
    <property type="entry name" value="p450"/>
    <property type="match status" value="1"/>
</dbReference>
<evidence type="ECO:0000256" key="5">
    <source>
        <dbReference type="PIRSR" id="PIRSR602401-1"/>
    </source>
</evidence>
<evidence type="ECO:0008006" key="8">
    <source>
        <dbReference type="Google" id="ProtNLM"/>
    </source>
</evidence>
<dbReference type="KEGG" id="psoj:PHYSODRAFT_511510"/>
<reference evidence="6 7" key="1">
    <citation type="journal article" date="2006" name="Science">
        <title>Phytophthora genome sequences uncover evolutionary origins and mechanisms of pathogenesis.</title>
        <authorList>
            <person name="Tyler B.M."/>
            <person name="Tripathy S."/>
            <person name="Zhang X."/>
            <person name="Dehal P."/>
            <person name="Jiang R.H."/>
            <person name="Aerts A."/>
            <person name="Arredondo F.D."/>
            <person name="Baxter L."/>
            <person name="Bensasson D."/>
            <person name="Beynon J.L."/>
            <person name="Chapman J."/>
            <person name="Damasceno C.M."/>
            <person name="Dorrance A.E."/>
            <person name="Dou D."/>
            <person name="Dickerman A.W."/>
            <person name="Dubchak I.L."/>
            <person name="Garbelotto M."/>
            <person name="Gijzen M."/>
            <person name="Gordon S.G."/>
            <person name="Govers F."/>
            <person name="Grunwald N.J."/>
            <person name="Huang W."/>
            <person name="Ivors K.L."/>
            <person name="Jones R.W."/>
            <person name="Kamoun S."/>
            <person name="Krampis K."/>
            <person name="Lamour K.H."/>
            <person name="Lee M.K."/>
            <person name="McDonald W.H."/>
            <person name="Medina M."/>
            <person name="Meijer H.J."/>
            <person name="Nordberg E.K."/>
            <person name="Maclean D.J."/>
            <person name="Ospina-Giraldo M.D."/>
            <person name="Morris P.F."/>
            <person name="Phuntumart V."/>
            <person name="Putnam N.H."/>
            <person name="Rash S."/>
            <person name="Rose J.K."/>
            <person name="Sakihama Y."/>
            <person name="Salamov A.A."/>
            <person name="Savidor A."/>
            <person name="Scheuring C.F."/>
            <person name="Smith B.M."/>
            <person name="Sobral B.W."/>
            <person name="Terry A."/>
            <person name="Torto-Alalibo T.A."/>
            <person name="Win J."/>
            <person name="Xu Z."/>
            <person name="Zhang H."/>
            <person name="Grigoriev I.V."/>
            <person name="Rokhsar D.S."/>
            <person name="Boore J.L."/>
        </authorList>
    </citation>
    <scope>NUCLEOTIDE SEQUENCE [LARGE SCALE GENOMIC DNA]</scope>
    <source>
        <strain evidence="6 7">P6497</strain>
    </source>
</reference>
<dbReference type="SUPFAM" id="SSF48264">
    <property type="entry name" value="Cytochrome P450"/>
    <property type="match status" value="1"/>
</dbReference>
<evidence type="ECO:0000256" key="4">
    <source>
        <dbReference type="ARBA" id="ARBA00023004"/>
    </source>
</evidence>
<dbReference type="PRINTS" id="PR00385">
    <property type="entry name" value="P450"/>
</dbReference>
<keyword evidence="7" id="KW-1185">Reference proteome</keyword>
<evidence type="ECO:0000256" key="3">
    <source>
        <dbReference type="ARBA" id="ARBA00023002"/>
    </source>
</evidence>
<dbReference type="PANTHER" id="PTHR24296">
    <property type="entry name" value="CYTOCHROME P450"/>
    <property type="match status" value="1"/>
</dbReference>
<keyword evidence="5" id="KW-0349">Heme</keyword>
<dbReference type="Gene3D" id="1.10.630.10">
    <property type="entry name" value="Cytochrome P450"/>
    <property type="match status" value="1"/>
</dbReference>
<dbReference type="GO" id="GO:0004497">
    <property type="term" value="F:monooxygenase activity"/>
    <property type="evidence" value="ECO:0007669"/>
    <property type="project" value="InterPro"/>
</dbReference>
<dbReference type="InterPro" id="IPR001128">
    <property type="entry name" value="Cyt_P450"/>
</dbReference>
<proteinExistence type="inferred from homology"/>
<dbReference type="STRING" id="1094619.G4ZRF4"/>
<keyword evidence="2 5" id="KW-0479">Metal-binding</keyword>
<dbReference type="PRINTS" id="PR00463">
    <property type="entry name" value="EP450I"/>
</dbReference>